<dbReference type="Gene3D" id="1.10.150.240">
    <property type="entry name" value="Putative phosphatase, domain 2"/>
    <property type="match status" value="1"/>
</dbReference>
<dbReference type="Gene3D" id="3.40.50.1000">
    <property type="entry name" value="HAD superfamily/HAD-like"/>
    <property type="match status" value="1"/>
</dbReference>
<dbReference type="InterPro" id="IPR023214">
    <property type="entry name" value="HAD_sf"/>
</dbReference>
<name>A0AB37HVN0_MAMSC</name>
<sequence length="88" mass="10498">MYKHILFDLDNTLLDFNAGEREGIMAVFESEGIVFNELNFKQYQDINKRLWLELEQGKVSKDEVLTTRFKEFFELFDLNVDARVEMIV</sequence>
<dbReference type="RefSeq" id="WP_204170828.1">
    <property type="nucleotide sequence ID" value="NZ_CP069389.1"/>
</dbReference>
<evidence type="ECO:0008006" key="3">
    <source>
        <dbReference type="Google" id="ProtNLM"/>
    </source>
</evidence>
<dbReference type="SUPFAM" id="SSF56784">
    <property type="entry name" value="HAD-like"/>
    <property type="match status" value="1"/>
</dbReference>
<accession>A0AB37HVN0</accession>
<dbReference type="InterPro" id="IPR052550">
    <property type="entry name" value="Pyrimidine_5'-ntase_YjjG"/>
</dbReference>
<dbReference type="AlphaFoldDB" id="A0AB37HVN0"/>
<gene>
    <name evidence="1" type="ORF">JRU67_03570</name>
</gene>
<evidence type="ECO:0000313" key="1">
    <source>
        <dbReference type="EMBL" id="QRN91904.1"/>
    </source>
</evidence>
<evidence type="ECO:0000313" key="2">
    <source>
        <dbReference type="Proteomes" id="UP000640299"/>
    </source>
</evidence>
<dbReference type="PANTHER" id="PTHR47478:SF1">
    <property type="entry name" value="PYRIMIDINE 5'-NUCLEOTIDASE YJJG"/>
    <property type="match status" value="1"/>
</dbReference>
<reference evidence="1" key="1">
    <citation type="submission" date="2021-02" db="EMBL/GenBank/DDBJ databases">
        <title>cfr and optrA-positive Staphylococcus spp.</title>
        <authorList>
            <person name="Chen L."/>
        </authorList>
    </citation>
    <scope>NUCLEOTIDE SEQUENCE</scope>
    <source>
        <strain evidence="1">GDQ20D70P</strain>
    </source>
</reference>
<dbReference type="InterPro" id="IPR023198">
    <property type="entry name" value="PGP-like_dom2"/>
</dbReference>
<proteinExistence type="predicted"/>
<protein>
    <recommendedName>
        <fullName evidence="3">Noncanonical pyrimidine nucleotidase, YjjG family</fullName>
    </recommendedName>
</protein>
<dbReference type="Proteomes" id="UP000640299">
    <property type="component" value="Chromosome"/>
</dbReference>
<dbReference type="InterPro" id="IPR036412">
    <property type="entry name" value="HAD-like_sf"/>
</dbReference>
<dbReference type="PANTHER" id="PTHR47478">
    <property type="match status" value="1"/>
</dbReference>
<dbReference type="EMBL" id="CP069389">
    <property type="protein sequence ID" value="QRN91904.1"/>
    <property type="molecule type" value="Genomic_DNA"/>
</dbReference>
<organism evidence="1 2">
    <name type="scientific">Mammaliicoccus sciuri</name>
    <name type="common">Staphylococcus sciuri</name>
    <dbReference type="NCBI Taxonomy" id="1296"/>
    <lineage>
        <taxon>Bacteria</taxon>
        <taxon>Bacillati</taxon>
        <taxon>Bacillota</taxon>
        <taxon>Bacilli</taxon>
        <taxon>Bacillales</taxon>
        <taxon>Staphylococcaceae</taxon>
        <taxon>Mammaliicoccus</taxon>
    </lineage>
</organism>